<dbReference type="OrthoDB" id="9782229at2"/>
<sequence length="284" mass="32612">MKRFLIFLFFVFPFFVSAQEEFTVYFESNKHDLSKKQIALLNDWMIGNKESKVVAINGFTDEDGTNAHNDTLSQRRVDFIYNVIVKNHIKIRGDFKTRSFGEEHNQSKIKSENRKVVIHYILAKDLAREEEILGIKPVQSVVAEVVPIEEEDMHFPANATLEEKVALAKPGTRIVIKNIFFYQNSFGMMPTSKPAMDELIDVMLKNSTMVIEVQGHICCVDADRRNLSLERAKQVRRVLESNGVDQKRVKVKGFGISHPKFPIPEANEEQALANRRVEIMILSK</sequence>
<dbReference type="CDD" id="cd07185">
    <property type="entry name" value="OmpA_C-like"/>
    <property type="match status" value="2"/>
</dbReference>
<keyword evidence="3" id="KW-0998">Cell outer membrane</keyword>
<reference evidence="8" key="1">
    <citation type="submission" date="2013-09" db="EMBL/GenBank/DDBJ databases">
        <authorList>
            <person name="Zeng Z."/>
            <person name="Chen C."/>
        </authorList>
    </citation>
    <scope>NUCLEOTIDE SEQUENCE [LARGE SCALE GENOMIC DNA]</scope>
    <source>
        <strain evidence="8">DK69</strain>
    </source>
</reference>
<proteinExistence type="predicted"/>
<dbReference type="InterPro" id="IPR006665">
    <property type="entry name" value="OmpA-like"/>
</dbReference>
<evidence type="ECO:0000256" key="2">
    <source>
        <dbReference type="ARBA" id="ARBA00023136"/>
    </source>
</evidence>
<dbReference type="Pfam" id="PF00691">
    <property type="entry name" value="OmpA"/>
    <property type="match status" value="2"/>
</dbReference>
<keyword evidence="2 4" id="KW-0472">Membrane</keyword>
<dbReference type="PANTHER" id="PTHR30329">
    <property type="entry name" value="STATOR ELEMENT OF FLAGELLAR MOTOR COMPLEX"/>
    <property type="match status" value="1"/>
</dbReference>
<evidence type="ECO:0000313" key="7">
    <source>
        <dbReference type="EMBL" id="KGO95582.1"/>
    </source>
</evidence>
<organism evidence="7 8">
    <name type="scientific">Flavobacterium enshiense DK69</name>
    <dbReference type="NCBI Taxonomy" id="1107311"/>
    <lineage>
        <taxon>Bacteria</taxon>
        <taxon>Pseudomonadati</taxon>
        <taxon>Bacteroidota</taxon>
        <taxon>Flavobacteriia</taxon>
        <taxon>Flavobacteriales</taxon>
        <taxon>Flavobacteriaceae</taxon>
        <taxon>Flavobacterium</taxon>
    </lineage>
</organism>
<evidence type="ECO:0000259" key="6">
    <source>
        <dbReference type="PROSITE" id="PS51123"/>
    </source>
</evidence>
<dbReference type="Gene3D" id="3.30.1330.60">
    <property type="entry name" value="OmpA-like domain"/>
    <property type="match status" value="2"/>
</dbReference>
<dbReference type="PATRIC" id="fig|1107311.3.peg.1939"/>
<dbReference type="Proteomes" id="UP000030149">
    <property type="component" value="Unassembled WGS sequence"/>
</dbReference>
<feature type="signal peptide" evidence="5">
    <location>
        <begin position="1"/>
        <end position="18"/>
    </location>
</feature>
<feature type="chain" id="PRO_5004750398" description="OmpA-like domain-containing protein" evidence="5">
    <location>
        <begin position="19"/>
        <end position="284"/>
    </location>
</feature>
<dbReference type="InterPro" id="IPR006664">
    <property type="entry name" value="OMP_bac"/>
</dbReference>
<keyword evidence="8" id="KW-1185">Reference proteome</keyword>
<evidence type="ECO:0000256" key="4">
    <source>
        <dbReference type="PROSITE-ProRule" id="PRU00473"/>
    </source>
</evidence>
<reference evidence="7 8" key="2">
    <citation type="journal article" date="2015" name="Stand. Genomic Sci.">
        <title>High quality draft genomic sequence of Flavobacterium enshiense DK69(T) and comparison among Flavobacterium genomes.</title>
        <authorList>
            <person name="Zeng Z."/>
            <person name="Chen C."/>
            <person name="Du H."/>
            <person name="Wang G."/>
            <person name="Li M."/>
        </authorList>
    </citation>
    <scope>NUCLEOTIDE SEQUENCE [LARGE SCALE GENOMIC DNA]</scope>
    <source>
        <strain evidence="7 8">DK69</strain>
    </source>
</reference>
<name>V6S913_9FLAO</name>
<feature type="domain" description="OmpA-like" evidence="6">
    <location>
        <begin position="13"/>
        <end position="124"/>
    </location>
</feature>
<dbReference type="PROSITE" id="PS51123">
    <property type="entry name" value="OMPA_2"/>
    <property type="match status" value="2"/>
</dbReference>
<dbReference type="AlphaFoldDB" id="V6S913"/>
<dbReference type="GO" id="GO:0009279">
    <property type="term" value="C:cell outer membrane"/>
    <property type="evidence" value="ECO:0007669"/>
    <property type="project" value="UniProtKB-SubCell"/>
</dbReference>
<dbReference type="EMBL" id="JRLZ01000009">
    <property type="protein sequence ID" value="KGO95582.1"/>
    <property type="molecule type" value="Genomic_DNA"/>
</dbReference>
<evidence type="ECO:0000256" key="5">
    <source>
        <dbReference type="SAM" id="SignalP"/>
    </source>
</evidence>
<evidence type="ECO:0000256" key="1">
    <source>
        <dbReference type="ARBA" id="ARBA00004442"/>
    </source>
</evidence>
<keyword evidence="5" id="KW-0732">Signal</keyword>
<gene>
    <name evidence="7" type="ORF">Q767_10145</name>
</gene>
<dbReference type="InterPro" id="IPR036737">
    <property type="entry name" value="OmpA-like_sf"/>
</dbReference>
<evidence type="ECO:0000313" key="8">
    <source>
        <dbReference type="Proteomes" id="UP000030149"/>
    </source>
</evidence>
<comment type="subcellular location">
    <subcellularLocation>
        <location evidence="1">Cell outer membrane</location>
    </subcellularLocation>
</comment>
<comment type="caution">
    <text evidence="7">The sequence shown here is derived from an EMBL/GenBank/DDBJ whole genome shotgun (WGS) entry which is preliminary data.</text>
</comment>
<dbReference type="InterPro" id="IPR050330">
    <property type="entry name" value="Bact_OuterMem_StrucFunc"/>
</dbReference>
<evidence type="ECO:0000256" key="3">
    <source>
        <dbReference type="ARBA" id="ARBA00023237"/>
    </source>
</evidence>
<dbReference type="RefSeq" id="WP_023573959.1">
    <property type="nucleotide sequence ID" value="NZ_AVCS01000013.1"/>
</dbReference>
<dbReference type="PANTHER" id="PTHR30329:SF21">
    <property type="entry name" value="LIPOPROTEIN YIAD-RELATED"/>
    <property type="match status" value="1"/>
</dbReference>
<dbReference type="PRINTS" id="PR01021">
    <property type="entry name" value="OMPADOMAIN"/>
</dbReference>
<feature type="domain" description="OmpA-like" evidence="6">
    <location>
        <begin position="168"/>
        <end position="284"/>
    </location>
</feature>
<accession>V6S913</accession>
<protein>
    <recommendedName>
        <fullName evidence="6">OmpA-like domain-containing protein</fullName>
    </recommendedName>
</protein>
<dbReference type="eggNOG" id="COG2885">
    <property type="taxonomic scope" value="Bacteria"/>
</dbReference>
<dbReference type="STRING" id="1107311.Q767_10145"/>
<dbReference type="SUPFAM" id="SSF103088">
    <property type="entry name" value="OmpA-like"/>
    <property type="match status" value="2"/>
</dbReference>